<evidence type="ECO:0000313" key="1">
    <source>
        <dbReference type="EMBL" id="TCO08981.1"/>
    </source>
</evidence>
<dbReference type="Proteomes" id="UP000295818">
    <property type="component" value="Unassembled WGS sequence"/>
</dbReference>
<protein>
    <submittedName>
        <fullName evidence="1">Uncharacterized protein</fullName>
    </submittedName>
</protein>
<comment type="caution">
    <text evidence="1">The sequence shown here is derived from an EMBL/GenBank/DDBJ whole genome shotgun (WGS) entry which is preliminary data.</text>
</comment>
<reference evidence="1 2" key="1">
    <citation type="journal article" date="2015" name="Stand. Genomic Sci.">
        <title>Genomic Encyclopedia of Bacterial and Archaeal Type Strains, Phase III: the genomes of soil and plant-associated and newly described type strains.</title>
        <authorList>
            <person name="Whitman W.B."/>
            <person name="Woyke T."/>
            <person name="Klenk H.P."/>
            <person name="Zhou Y."/>
            <person name="Lilburn T.G."/>
            <person name="Beck B.J."/>
            <person name="De Vos P."/>
            <person name="Vandamme P."/>
            <person name="Eisen J.A."/>
            <person name="Garrity G."/>
            <person name="Hugenholtz P."/>
            <person name="Kyrpides N.C."/>
        </authorList>
    </citation>
    <scope>NUCLEOTIDE SEQUENCE [LARGE SCALE GENOMIC DNA]</scope>
    <source>
        <strain evidence="1 2">VKM Ac-2538</strain>
    </source>
</reference>
<name>A0ABY2B6I2_9ACTN</name>
<dbReference type="EMBL" id="SLWM01000042">
    <property type="protein sequence ID" value="TCO08981.1"/>
    <property type="molecule type" value="Genomic_DNA"/>
</dbReference>
<sequence length="80" mass="8611">MAELDARFGSSIAYLVLRTLEIAVDDEAIKQNPAKARVVNVPAEKGGKTIAWSDEVVPRIVQGHPPQYRPIGAGCKGRPS</sequence>
<accession>A0ABY2B6I2</accession>
<gene>
    <name evidence="1" type="ORF">EV644_14213</name>
</gene>
<dbReference type="RefSeq" id="WP_132197291.1">
    <property type="nucleotide sequence ID" value="NZ_SLWM01000042.1"/>
</dbReference>
<evidence type="ECO:0000313" key="2">
    <source>
        <dbReference type="Proteomes" id="UP000295818"/>
    </source>
</evidence>
<organism evidence="1 2">
    <name type="scientific">Kribbella orskensis</name>
    <dbReference type="NCBI Taxonomy" id="2512216"/>
    <lineage>
        <taxon>Bacteria</taxon>
        <taxon>Bacillati</taxon>
        <taxon>Actinomycetota</taxon>
        <taxon>Actinomycetes</taxon>
        <taxon>Propionibacteriales</taxon>
        <taxon>Kribbellaceae</taxon>
        <taxon>Kribbella</taxon>
    </lineage>
</organism>
<proteinExistence type="predicted"/>
<keyword evidence="2" id="KW-1185">Reference proteome</keyword>